<dbReference type="Proteomes" id="UP000799750">
    <property type="component" value="Unassembled WGS sequence"/>
</dbReference>
<gene>
    <name evidence="1" type="ORF">BU16DRAFT_334236</name>
</gene>
<dbReference type="OrthoDB" id="10400188at2759"/>
<reference evidence="1" key="1">
    <citation type="journal article" date="2020" name="Stud. Mycol.">
        <title>101 Dothideomycetes genomes: a test case for predicting lifestyles and emergence of pathogens.</title>
        <authorList>
            <person name="Haridas S."/>
            <person name="Albert R."/>
            <person name="Binder M."/>
            <person name="Bloem J."/>
            <person name="Labutti K."/>
            <person name="Salamov A."/>
            <person name="Andreopoulos B."/>
            <person name="Baker S."/>
            <person name="Barry K."/>
            <person name="Bills G."/>
            <person name="Bluhm B."/>
            <person name="Cannon C."/>
            <person name="Castanera R."/>
            <person name="Culley D."/>
            <person name="Daum C."/>
            <person name="Ezra D."/>
            <person name="Gonzalez J."/>
            <person name="Henrissat B."/>
            <person name="Kuo A."/>
            <person name="Liang C."/>
            <person name="Lipzen A."/>
            <person name="Lutzoni F."/>
            <person name="Magnuson J."/>
            <person name="Mondo S."/>
            <person name="Nolan M."/>
            <person name="Ohm R."/>
            <person name="Pangilinan J."/>
            <person name="Park H.-J."/>
            <person name="Ramirez L."/>
            <person name="Alfaro M."/>
            <person name="Sun H."/>
            <person name="Tritt A."/>
            <person name="Yoshinaga Y."/>
            <person name="Zwiers L.-H."/>
            <person name="Turgeon B."/>
            <person name="Goodwin S."/>
            <person name="Spatafora J."/>
            <person name="Crous P."/>
            <person name="Grigoriev I."/>
        </authorList>
    </citation>
    <scope>NUCLEOTIDE SEQUENCE</scope>
    <source>
        <strain evidence="1">CBS 269.34</strain>
    </source>
</reference>
<proteinExistence type="predicted"/>
<name>A0A6A6R033_9PEZI</name>
<sequence length="153" mass="17378">MDPADTINTPGAFTNARNDLAYAIANCPLICPKGLLDAKNELIHQFYQEPSLATMFSKRSLLDAVNFLHDMRNNEILAPDIAWELILAETWEIFGQIVQLLPVEDGTAASYHAWTRRRAALYDDLVQHLLVRSVAEGRRRSKNERAGKWPSDW</sequence>
<organism evidence="1 2">
    <name type="scientific">Lophium mytilinum</name>
    <dbReference type="NCBI Taxonomy" id="390894"/>
    <lineage>
        <taxon>Eukaryota</taxon>
        <taxon>Fungi</taxon>
        <taxon>Dikarya</taxon>
        <taxon>Ascomycota</taxon>
        <taxon>Pezizomycotina</taxon>
        <taxon>Dothideomycetes</taxon>
        <taxon>Pleosporomycetidae</taxon>
        <taxon>Mytilinidiales</taxon>
        <taxon>Mytilinidiaceae</taxon>
        <taxon>Lophium</taxon>
    </lineage>
</organism>
<dbReference type="EMBL" id="MU004186">
    <property type="protein sequence ID" value="KAF2498108.1"/>
    <property type="molecule type" value="Genomic_DNA"/>
</dbReference>
<dbReference type="AlphaFoldDB" id="A0A6A6R033"/>
<keyword evidence="2" id="KW-1185">Reference proteome</keyword>
<evidence type="ECO:0000313" key="2">
    <source>
        <dbReference type="Proteomes" id="UP000799750"/>
    </source>
</evidence>
<evidence type="ECO:0000313" key="1">
    <source>
        <dbReference type="EMBL" id="KAF2498108.1"/>
    </source>
</evidence>
<accession>A0A6A6R033</accession>
<protein>
    <submittedName>
        <fullName evidence="1">Uncharacterized protein</fullName>
    </submittedName>
</protein>